<name>A0AC60PAW6_IXOPE</name>
<dbReference type="EMBL" id="JABSTQ010010936">
    <property type="protein sequence ID" value="KAG0416608.1"/>
    <property type="molecule type" value="Genomic_DNA"/>
</dbReference>
<gene>
    <name evidence="1" type="ORF">HPB47_006268</name>
</gene>
<organism evidence="1 2">
    <name type="scientific">Ixodes persulcatus</name>
    <name type="common">Taiga tick</name>
    <dbReference type="NCBI Taxonomy" id="34615"/>
    <lineage>
        <taxon>Eukaryota</taxon>
        <taxon>Metazoa</taxon>
        <taxon>Ecdysozoa</taxon>
        <taxon>Arthropoda</taxon>
        <taxon>Chelicerata</taxon>
        <taxon>Arachnida</taxon>
        <taxon>Acari</taxon>
        <taxon>Parasitiformes</taxon>
        <taxon>Ixodida</taxon>
        <taxon>Ixodoidea</taxon>
        <taxon>Ixodidae</taxon>
        <taxon>Ixodinae</taxon>
        <taxon>Ixodes</taxon>
    </lineage>
</organism>
<reference evidence="1 2" key="1">
    <citation type="journal article" date="2020" name="Cell">
        <title>Large-Scale Comparative Analyses of Tick Genomes Elucidate Their Genetic Diversity and Vector Capacities.</title>
        <authorList>
            <consortium name="Tick Genome and Microbiome Consortium (TIGMIC)"/>
            <person name="Jia N."/>
            <person name="Wang J."/>
            <person name="Shi W."/>
            <person name="Du L."/>
            <person name="Sun Y."/>
            <person name="Zhan W."/>
            <person name="Jiang J.F."/>
            <person name="Wang Q."/>
            <person name="Zhang B."/>
            <person name="Ji P."/>
            <person name="Bell-Sakyi L."/>
            <person name="Cui X.M."/>
            <person name="Yuan T.T."/>
            <person name="Jiang B.G."/>
            <person name="Yang W.F."/>
            <person name="Lam T.T."/>
            <person name="Chang Q.C."/>
            <person name="Ding S.J."/>
            <person name="Wang X.J."/>
            <person name="Zhu J.G."/>
            <person name="Ruan X.D."/>
            <person name="Zhao L."/>
            <person name="Wei J.T."/>
            <person name="Ye R.Z."/>
            <person name="Que T.C."/>
            <person name="Du C.H."/>
            <person name="Zhou Y.H."/>
            <person name="Cheng J.X."/>
            <person name="Dai P.F."/>
            <person name="Guo W.B."/>
            <person name="Han X.H."/>
            <person name="Huang E.J."/>
            <person name="Li L.F."/>
            <person name="Wei W."/>
            <person name="Gao Y.C."/>
            <person name="Liu J.Z."/>
            <person name="Shao H.Z."/>
            <person name="Wang X."/>
            <person name="Wang C.C."/>
            <person name="Yang T.C."/>
            <person name="Huo Q.B."/>
            <person name="Li W."/>
            <person name="Chen H.Y."/>
            <person name="Chen S.E."/>
            <person name="Zhou L.G."/>
            <person name="Ni X.B."/>
            <person name="Tian J.H."/>
            <person name="Sheng Y."/>
            <person name="Liu T."/>
            <person name="Pan Y.S."/>
            <person name="Xia L.Y."/>
            <person name="Li J."/>
            <person name="Zhao F."/>
            <person name="Cao W.C."/>
        </authorList>
    </citation>
    <scope>NUCLEOTIDE SEQUENCE [LARGE SCALE GENOMIC DNA]</scope>
    <source>
        <strain evidence="1">Iper-2018</strain>
    </source>
</reference>
<protein>
    <submittedName>
        <fullName evidence="1">Uncharacterized protein</fullName>
    </submittedName>
</protein>
<dbReference type="Proteomes" id="UP000805193">
    <property type="component" value="Unassembled WGS sequence"/>
</dbReference>
<evidence type="ECO:0000313" key="1">
    <source>
        <dbReference type="EMBL" id="KAG0416608.1"/>
    </source>
</evidence>
<comment type="caution">
    <text evidence="1">The sequence shown here is derived from an EMBL/GenBank/DDBJ whole genome shotgun (WGS) entry which is preliminary data.</text>
</comment>
<keyword evidence="2" id="KW-1185">Reference proteome</keyword>
<accession>A0AC60PAW6</accession>
<proteinExistence type="predicted"/>
<evidence type="ECO:0000313" key="2">
    <source>
        <dbReference type="Proteomes" id="UP000805193"/>
    </source>
</evidence>
<sequence length="181" mass="20090">MFPLRNFRPAAAAGERGSVDTQKTCKCVPHKTCVARAKRRQSDRAFFSVRVWGRFWRACARRPQWAPSRCALVSPSPAGLRRELLGAARGDDSAAKTLTPRRRPPFSVDPGFASGFKAVVLDSPHHPPWAADWSRVLFKPPEHESQLNSCWPLSASEANKAETVSNNQGRLARNDVSAETR</sequence>